<dbReference type="SUPFAM" id="SSF52943">
    <property type="entry name" value="ATP synthase (F1-ATPase), gamma subunit"/>
    <property type="match status" value="1"/>
</dbReference>
<dbReference type="GO" id="GO:0046933">
    <property type="term" value="F:proton-transporting ATP synthase activity, rotational mechanism"/>
    <property type="evidence" value="ECO:0007669"/>
    <property type="project" value="InterPro"/>
</dbReference>
<reference evidence="10 11" key="1">
    <citation type="submission" date="2018-07" db="EMBL/GenBank/DDBJ databases">
        <title>Rhodosalinus sp. strain E84T genomic sequence and assembly.</title>
        <authorList>
            <person name="Liu Z.-W."/>
            <person name="Lu D.-C."/>
        </authorList>
    </citation>
    <scope>NUCLEOTIDE SEQUENCE [LARGE SCALE GENOMIC DNA]</scope>
    <source>
        <strain evidence="10 11">E84</strain>
    </source>
</reference>
<dbReference type="EMBL" id="QNTQ01000015">
    <property type="protein sequence ID" value="RBI83649.1"/>
    <property type="molecule type" value="Genomic_DNA"/>
</dbReference>
<dbReference type="PANTHER" id="PTHR11693:SF22">
    <property type="entry name" value="ATP SYNTHASE SUBUNIT GAMMA, MITOCHONDRIAL"/>
    <property type="match status" value="1"/>
</dbReference>
<organism evidence="10 11">
    <name type="scientific">Rhodosalinus halophilus</name>
    <dbReference type="NCBI Taxonomy" id="2259333"/>
    <lineage>
        <taxon>Bacteria</taxon>
        <taxon>Pseudomonadati</taxon>
        <taxon>Pseudomonadota</taxon>
        <taxon>Alphaproteobacteria</taxon>
        <taxon>Rhodobacterales</taxon>
        <taxon>Paracoccaceae</taxon>
        <taxon>Rhodosalinus</taxon>
    </lineage>
</organism>
<comment type="function">
    <text evidence="1">Produces ATP from ADP in the presence of a proton gradient across the membrane. The gamma chain is believed to be important in regulating ATPase activity and the flow of protons through the CF(0) complex.</text>
</comment>
<evidence type="ECO:0000256" key="5">
    <source>
        <dbReference type="ARBA" id="ARBA00022781"/>
    </source>
</evidence>
<keyword evidence="11" id="KW-1185">Reference proteome</keyword>
<dbReference type="RefSeq" id="WP_113290292.1">
    <property type="nucleotide sequence ID" value="NZ_QNTQ01000015.1"/>
</dbReference>
<evidence type="ECO:0000256" key="6">
    <source>
        <dbReference type="ARBA" id="ARBA00023065"/>
    </source>
</evidence>
<protein>
    <submittedName>
        <fullName evidence="10">F0F1 ATP synthase subunit gamma</fullName>
    </submittedName>
</protein>
<dbReference type="Pfam" id="PF00231">
    <property type="entry name" value="ATP-synt"/>
    <property type="match status" value="1"/>
</dbReference>
<dbReference type="Gene3D" id="3.40.1380.10">
    <property type="match status" value="1"/>
</dbReference>
<gene>
    <name evidence="10" type="ORF">DRV85_14995</name>
</gene>
<dbReference type="PANTHER" id="PTHR11693">
    <property type="entry name" value="ATP SYNTHASE GAMMA CHAIN"/>
    <property type="match status" value="1"/>
</dbReference>
<name>A0A365U5H9_9RHOB</name>
<evidence type="ECO:0000256" key="8">
    <source>
        <dbReference type="ARBA" id="ARBA00023196"/>
    </source>
</evidence>
<comment type="subcellular location">
    <subcellularLocation>
        <location evidence="2">Membrane</location>
        <topology evidence="2">Peripheral membrane protein</topology>
    </subcellularLocation>
</comment>
<dbReference type="GO" id="GO:0045259">
    <property type="term" value="C:proton-transporting ATP synthase complex"/>
    <property type="evidence" value="ECO:0007669"/>
    <property type="project" value="UniProtKB-KW"/>
</dbReference>
<keyword evidence="4" id="KW-0813">Transport</keyword>
<keyword evidence="9" id="KW-0066">ATP synthesis</keyword>
<comment type="caution">
    <text evidence="10">The sequence shown here is derived from an EMBL/GenBank/DDBJ whole genome shotgun (WGS) entry which is preliminary data.</text>
</comment>
<keyword evidence="5" id="KW-0375">Hydrogen ion transport</keyword>
<dbReference type="Proteomes" id="UP000253370">
    <property type="component" value="Unassembled WGS sequence"/>
</dbReference>
<dbReference type="InterPro" id="IPR023632">
    <property type="entry name" value="ATP_synth_F1_gsu_CS"/>
</dbReference>
<dbReference type="PROSITE" id="PS00153">
    <property type="entry name" value="ATPASE_GAMMA"/>
    <property type="match status" value="1"/>
</dbReference>
<evidence type="ECO:0000256" key="3">
    <source>
        <dbReference type="ARBA" id="ARBA00007681"/>
    </source>
</evidence>
<proteinExistence type="inferred from homology"/>
<evidence type="ECO:0000256" key="1">
    <source>
        <dbReference type="ARBA" id="ARBA00003456"/>
    </source>
</evidence>
<dbReference type="InterPro" id="IPR000131">
    <property type="entry name" value="ATP_synth_F1_gsu"/>
</dbReference>
<sequence>METLEILQRRIETTRDLQSIVRTMKSLSAVTIRRAERASEAVRAYDETVDRGLQVLLRRPEVARAAIAASEAAAAGGPLGLIVFGSDHGLCGRFNDVTVEAALGEIGDHGAEGVTLAAVGARAADLLAGAGHPPATLFATPGSVKGLRATTRALLRLVDDWRHAQGVERIHLAHAMQTPDTPARPVTTALLPVSPGYLRQQATRSWPSRRLPVHLGPREEMLARLIREHVFVRLYRALAEAQTSEHASRLAAMQSAERGIRDRLSEMDATFRQLRQKEITTEMLDVVAGAAASERR</sequence>
<evidence type="ECO:0000313" key="11">
    <source>
        <dbReference type="Proteomes" id="UP000253370"/>
    </source>
</evidence>
<dbReference type="AlphaFoldDB" id="A0A365U5H9"/>
<dbReference type="OrthoDB" id="9812769at2"/>
<keyword evidence="8" id="KW-0139">CF(1)</keyword>
<dbReference type="CDD" id="cd12151">
    <property type="entry name" value="F1-ATPase_gamma"/>
    <property type="match status" value="1"/>
</dbReference>
<evidence type="ECO:0000256" key="9">
    <source>
        <dbReference type="ARBA" id="ARBA00023310"/>
    </source>
</evidence>
<accession>A0A365U5H9</accession>
<evidence type="ECO:0000256" key="7">
    <source>
        <dbReference type="ARBA" id="ARBA00023136"/>
    </source>
</evidence>
<dbReference type="PRINTS" id="PR00126">
    <property type="entry name" value="ATPASEGAMMA"/>
</dbReference>
<keyword evidence="6" id="KW-0406">Ion transport</keyword>
<evidence type="ECO:0000313" key="10">
    <source>
        <dbReference type="EMBL" id="RBI83649.1"/>
    </source>
</evidence>
<evidence type="ECO:0000256" key="4">
    <source>
        <dbReference type="ARBA" id="ARBA00022448"/>
    </source>
</evidence>
<keyword evidence="7" id="KW-0472">Membrane</keyword>
<evidence type="ECO:0000256" key="2">
    <source>
        <dbReference type="ARBA" id="ARBA00004170"/>
    </source>
</evidence>
<comment type="similarity">
    <text evidence="3">Belongs to the ATPase gamma chain family.</text>
</comment>
<dbReference type="Gene3D" id="1.10.287.80">
    <property type="entry name" value="ATP synthase, gamma subunit, helix hairpin domain"/>
    <property type="match status" value="1"/>
</dbReference>
<dbReference type="InterPro" id="IPR035968">
    <property type="entry name" value="ATP_synth_F1_ATPase_gsu"/>
</dbReference>